<protein>
    <submittedName>
        <fullName evidence="1">HDOD domain-containing protein</fullName>
    </submittedName>
</protein>
<keyword evidence="2" id="KW-1185">Reference proteome</keyword>
<proteinExistence type="predicted"/>
<reference evidence="1" key="1">
    <citation type="submission" date="2022-08" db="EMBL/GenBank/DDBJ databases">
        <title>Genome sequencing of Pelomonas sp. UHG3.</title>
        <authorList>
            <person name="So Y."/>
        </authorList>
    </citation>
    <scope>NUCLEOTIDE SEQUENCE</scope>
    <source>
        <strain evidence="1">UHG3</strain>
    </source>
</reference>
<dbReference type="EMBL" id="JAPPUY010000003">
    <property type="protein sequence ID" value="MCY4745783.1"/>
    <property type="molecule type" value="Genomic_DNA"/>
</dbReference>
<comment type="caution">
    <text evidence="1">The sequence shown here is derived from an EMBL/GenBank/DDBJ whole genome shotgun (WGS) entry which is preliminary data.</text>
</comment>
<accession>A0ACC6CBI1</accession>
<name>A0ACC6CBI1_9BURK</name>
<evidence type="ECO:0000313" key="2">
    <source>
        <dbReference type="Proteomes" id="UP001076464"/>
    </source>
</evidence>
<gene>
    <name evidence="1" type="ORF">NYO99_12440</name>
</gene>
<sequence length="534" mass="57375">MQPTPEVETPPSPQARQDALAAQEDAQRRERLTRLLQGIDARPDFASLKTSMAQLQRVAHAENSHVRALEALIHNDPGMLSKLLRLSNAAFYRTAGGGEITSMARAVSLLGFEKIAMLASSLMLFDKLPAGADGQRLGREFARAQLAALLAHEVCHSRAHLDHIYLAALFQRLGDMLGGLHFRDEVRAFDDLLDAQKLAPESPERLRERERLARLQWGDTVEAIGHSVAAGWGWPPDLLATMRSLPLAPGGDALSGDAYARTLCTAMNALAGELVRLPTAGTPEEREAARAAVVQRCAAQLAGPLGLDADTLVPLVERTHGAWQELLRSLGMSLPDDAALAAAEAAARPDPNSKAYRQALAEDLADAIDHLTRLNRRGAPLSEVLETAARLLQKALHLQRVVICLLDPARGALQGRLGLGDKAVVLAPLFDVPLNPPADLFGMLCSRNADTLISDITDPVIAQRLPAWFRAEVDAGAFLLLPLVGPPGVLGMIYGDQRQPGDLLVHERALTLLKALRAQVLAALMMARPATGAA</sequence>
<dbReference type="Proteomes" id="UP001076464">
    <property type="component" value="Unassembled WGS sequence"/>
</dbReference>
<evidence type="ECO:0000313" key="1">
    <source>
        <dbReference type="EMBL" id="MCY4745783.1"/>
    </source>
</evidence>
<organism evidence="1 2">
    <name type="scientific">Roseateles hydrophilus</name>
    <dbReference type="NCBI Taxonomy" id="2975054"/>
    <lineage>
        <taxon>Bacteria</taxon>
        <taxon>Pseudomonadati</taxon>
        <taxon>Pseudomonadota</taxon>
        <taxon>Betaproteobacteria</taxon>
        <taxon>Burkholderiales</taxon>
        <taxon>Sphaerotilaceae</taxon>
        <taxon>Roseateles</taxon>
    </lineage>
</organism>